<protein>
    <submittedName>
        <fullName evidence="5">MarR family transcriptional regulator</fullName>
    </submittedName>
</protein>
<dbReference type="SUPFAM" id="SSF46785">
    <property type="entry name" value="Winged helix' DNA-binding domain"/>
    <property type="match status" value="1"/>
</dbReference>
<evidence type="ECO:0000256" key="3">
    <source>
        <dbReference type="ARBA" id="ARBA00023163"/>
    </source>
</evidence>
<keyword evidence="1" id="KW-0805">Transcription regulation</keyword>
<dbReference type="Pfam" id="PF12802">
    <property type="entry name" value="MarR_2"/>
    <property type="match status" value="1"/>
</dbReference>
<sequence length="172" mass="18506">MPPPSEVRARWAEGHPELDTSPMEVVALLKRINALLGLALEPLYQGGRLTVPEVDLLITLRHARTPVIARHLADHHGLSRAAVSKTLAKLESRGHIVREPSPNDGRAALVTITPEGAAAIDDFFPHQLRIEAELLARLGGERAHVLRSLGLLARTLEEGVSGTARPGSGDFA</sequence>
<comment type="caution">
    <text evidence="5">The sequence shown here is derived from an EMBL/GenBank/DDBJ whole genome shotgun (WGS) entry which is preliminary data.</text>
</comment>
<dbReference type="SMART" id="SM00347">
    <property type="entry name" value="HTH_MARR"/>
    <property type="match status" value="1"/>
</dbReference>
<dbReference type="RefSeq" id="WP_344243697.1">
    <property type="nucleotide sequence ID" value="NZ_BAAAHH010000025.1"/>
</dbReference>
<dbReference type="PANTHER" id="PTHR33164">
    <property type="entry name" value="TRANSCRIPTIONAL REGULATOR, MARR FAMILY"/>
    <property type="match status" value="1"/>
</dbReference>
<keyword evidence="2" id="KW-0238">DNA-binding</keyword>
<dbReference type="Gene3D" id="1.10.10.10">
    <property type="entry name" value="Winged helix-like DNA-binding domain superfamily/Winged helix DNA-binding domain"/>
    <property type="match status" value="1"/>
</dbReference>
<evidence type="ECO:0000256" key="2">
    <source>
        <dbReference type="ARBA" id="ARBA00023125"/>
    </source>
</evidence>
<reference evidence="6" key="1">
    <citation type="journal article" date="2019" name="Int. J. Syst. Evol. Microbiol.">
        <title>The Global Catalogue of Microorganisms (GCM) 10K type strain sequencing project: providing services to taxonomists for standard genome sequencing and annotation.</title>
        <authorList>
            <consortium name="The Broad Institute Genomics Platform"/>
            <consortium name="The Broad Institute Genome Sequencing Center for Infectious Disease"/>
            <person name="Wu L."/>
            <person name="Ma J."/>
        </authorList>
    </citation>
    <scope>NUCLEOTIDE SEQUENCE [LARGE SCALE GENOMIC DNA]</scope>
    <source>
        <strain evidence="6">JCM 10696</strain>
    </source>
</reference>
<dbReference type="PANTHER" id="PTHR33164:SF104">
    <property type="entry name" value="TRANSCRIPTIONAL REGULATORY PROTEIN"/>
    <property type="match status" value="1"/>
</dbReference>
<proteinExistence type="predicted"/>
<dbReference type="PROSITE" id="PS01117">
    <property type="entry name" value="HTH_MARR_1"/>
    <property type="match status" value="1"/>
</dbReference>
<gene>
    <name evidence="5" type="ORF">GCM10009550_53220</name>
</gene>
<dbReference type="InterPro" id="IPR023187">
    <property type="entry name" value="Tscrpt_reg_MarR-type_CS"/>
</dbReference>
<dbReference type="InterPro" id="IPR036390">
    <property type="entry name" value="WH_DNA-bd_sf"/>
</dbReference>
<name>A0ABP4C9U3_9ACTN</name>
<evidence type="ECO:0000259" key="4">
    <source>
        <dbReference type="PROSITE" id="PS50995"/>
    </source>
</evidence>
<organism evidence="5 6">
    <name type="scientific">Actinocorallia libanotica</name>
    <dbReference type="NCBI Taxonomy" id="46162"/>
    <lineage>
        <taxon>Bacteria</taxon>
        <taxon>Bacillati</taxon>
        <taxon>Actinomycetota</taxon>
        <taxon>Actinomycetes</taxon>
        <taxon>Streptosporangiales</taxon>
        <taxon>Thermomonosporaceae</taxon>
        <taxon>Actinocorallia</taxon>
    </lineage>
</organism>
<dbReference type="InterPro" id="IPR000835">
    <property type="entry name" value="HTH_MarR-typ"/>
</dbReference>
<dbReference type="InterPro" id="IPR036388">
    <property type="entry name" value="WH-like_DNA-bd_sf"/>
</dbReference>
<feature type="domain" description="HTH marR-type" evidence="4">
    <location>
        <begin position="22"/>
        <end position="157"/>
    </location>
</feature>
<evidence type="ECO:0000313" key="5">
    <source>
        <dbReference type="EMBL" id="GAA0961118.1"/>
    </source>
</evidence>
<dbReference type="PROSITE" id="PS50995">
    <property type="entry name" value="HTH_MARR_2"/>
    <property type="match status" value="1"/>
</dbReference>
<dbReference type="Proteomes" id="UP001500665">
    <property type="component" value="Unassembled WGS sequence"/>
</dbReference>
<dbReference type="InterPro" id="IPR039422">
    <property type="entry name" value="MarR/SlyA-like"/>
</dbReference>
<keyword evidence="3" id="KW-0804">Transcription</keyword>
<keyword evidence="6" id="KW-1185">Reference proteome</keyword>
<evidence type="ECO:0000313" key="6">
    <source>
        <dbReference type="Proteomes" id="UP001500665"/>
    </source>
</evidence>
<accession>A0ABP4C9U3</accession>
<dbReference type="EMBL" id="BAAAHH010000025">
    <property type="protein sequence ID" value="GAA0961118.1"/>
    <property type="molecule type" value="Genomic_DNA"/>
</dbReference>
<evidence type="ECO:0000256" key="1">
    <source>
        <dbReference type="ARBA" id="ARBA00023015"/>
    </source>
</evidence>